<accession>A0ABS8WVA8</accession>
<organism evidence="1 2">
    <name type="scientific">Datura stramonium</name>
    <name type="common">Jimsonweed</name>
    <name type="synonym">Common thornapple</name>
    <dbReference type="NCBI Taxonomy" id="4076"/>
    <lineage>
        <taxon>Eukaryota</taxon>
        <taxon>Viridiplantae</taxon>
        <taxon>Streptophyta</taxon>
        <taxon>Embryophyta</taxon>
        <taxon>Tracheophyta</taxon>
        <taxon>Spermatophyta</taxon>
        <taxon>Magnoliopsida</taxon>
        <taxon>eudicotyledons</taxon>
        <taxon>Gunneridae</taxon>
        <taxon>Pentapetalae</taxon>
        <taxon>asterids</taxon>
        <taxon>lamiids</taxon>
        <taxon>Solanales</taxon>
        <taxon>Solanaceae</taxon>
        <taxon>Solanoideae</taxon>
        <taxon>Datureae</taxon>
        <taxon>Datura</taxon>
    </lineage>
</organism>
<evidence type="ECO:0000313" key="1">
    <source>
        <dbReference type="EMBL" id="MCE3215153.1"/>
    </source>
</evidence>
<evidence type="ECO:0000313" key="2">
    <source>
        <dbReference type="Proteomes" id="UP000823775"/>
    </source>
</evidence>
<sequence>MFYCYFTLKPLSFLSPLSLLSKDSQGFSLLSKLPQILELGVWIRRTCRIFKSLCKTGRGERRVVLSGFGEMMVCS</sequence>
<dbReference type="EMBL" id="JACEIK010010368">
    <property type="protein sequence ID" value="MCE3215153.1"/>
    <property type="molecule type" value="Genomic_DNA"/>
</dbReference>
<comment type="caution">
    <text evidence="1">The sequence shown here is derived from an EMBL/GenBank/DDBJ whole genome shotgun (WGS) entry which is preliminary data.</text>
</comment>
<gene>
    <name evidence="1" type="ORF">HAX54_001001</name>
</gene>
<reference evidence="1 2" key="1">
    <citation type="journal article" date="2021" name="BMC Genomics">
        <title>Datura genome reveals duplications of psychoactive alkaloid biosynthetic genes and high mutation rate following tissue culture.</title>
        <authorList>
            <person name="Rajewski A."/>
            <person name="Carter-House D."/>
            <person name="Stajich J."/>
            <person name="Litt A."/>
        </authorList>
    </citation>
    <scope>NUCLEOTIDE SEQUENCE [LARGE SCALE GENOMIC DNA]</scope>
    <source>
        <strain evidence="1">AR-01</strain>
    </source>
</reference>
<keyword evidence="2" id="KW-1185">Reference proteome</keyword>
<proteinExistence type="predicted"/>
<protein>
    <submittedName>
        <fullName evidence="1">Uncharacterized protein</fullName>
    </submittedName>
</protein>
<dbReference type="Proteomes" id="UP000823775">
    <property type="component" value="Unassembled WGS sequence"/>
</dbReference>
<name>A0ABS8WVA8_DATST</name>